<dbReference type="EMBL" id="LJIJ01000469">
    <property type="protein sequence ID" value="ODM97136.1"/>
    <property type="molecule type" value="Genomic_DNA"/>
</dbReference>
<dbReference type="Proteomes" id="UP000094527">
    <property type="component" value="Unassembled WGS sequence"/>
</dbReference>
<organism evidence="2 3">
    <name type="scientific">Orchesella cincta</name>
    <name type="common">Springtail</name>
    <name type="synonym">Podura cincta</name>
    <dbReference type="NCBI Taxonomy" id="48709"/>
    <lineage>
        <taxon>Eukaryota</taxon>
        <taxon>Metazoa</taxon>
        <taxon>Ecdysozoa</taxon>
        <taxon>Arthropoda</taxon>
        <taxon>Hexapoda</taxon>
        <taxon>Collembola</taxon>
        <taxon>Entomobryomorpha</taxon>
        <taxon>Entomobryoidea</taxon>
        <taxon>Orchesellidae</taxon>
        <taxon>Orchesellinae</taxon>
        <taxon>Orchesella</taxon>
    </lineage>
</organism>
<comment type="caution">
    <text evidence="2">The sequence shown here is derived from an EMBL/GenBank/DDBJ whole genome shotgun (WGS) entry which is preliminary data.</text>
</comment>
<evidence type="ECO:0008006" key="4">
    <source>
        <dbReference type="Google" id="ProtNLM"/>
    </source>
</evidence>
<protein>
    <recommendedName>
        <fullName evidence="4">Chitin-binding type-2 domain-containing protein</fullName>
    </recommendedName>
</protein>
<feature type="compositionally biased region" description="Basic and acidic residues" evidence="1">
    <location>
        <begin position="20"/>
        <end position="32"/>
    </location>
</feature>
<evidence type="ECO:0000256" key="1">
    <source>
        <dbReference type="SAM" id="MobiDB-lite"/>
    </source>
</evidence>
<keyword evidence="3" id="KW-1185">Reference proteome</keyword>
<dbReference type="AlphaFoldDB" id="A0A1D2MVW4"/>
<feature type="non-terminal residue" evidence="2">
    <location>
        <position position="1"/>
    </location>
</feature>
<proteinExistence type="predicted"/>
<name>A0A1D2MVW4_ORCCI</name>
<reference evidence="2 3" key="1">
    <citation type="journal article" date="2016" name="Genome Biol. Evol.">
        <title>Gene Family Evolution Reflects Adaptation to Soil Environmental Stressors in the Genome of the Collembolan Orchesella cincta.</title>
        <authorList>
            <person name="Faddeeva-Vakhrusheva A."/>
            <person name="Derks M.F."/>
            <person name="Anvar S.Y."/>
            <person name="Agamennone V."/>
            <person name="Suring W."/>
            <person name="Smit S."/>
            <person name="van Straalen N.M."/>
            <person name="Roelofs D."/>
        </authorList>
    </citation>
    <scope>NUCLEOTIDE SEQUENCE [LARGE SCALE GENOMIC DNA]</scope>
    <source>
        <tissue evidence="2">Mixed pool</tissue>
    </source>
</reference>
<accession>A0A1D2MVW4</accession>
<gene>
    <name evidence="2" type="ORF">Ocin01_09541</name>
</gene>
<evidence type="ECO:0000313" key="2">
    <source>
        <dbReference type="EMBL" id="ODM97136.1"/>
    </source>
</evidence>
<sequence>SEKAKPCNVTTTEDQRLKEKCDRIYGDNRRDPPPPAALSRGEPPLSEWNARPSITRENRCSSPGMFAVKNSCFHFVRCVPTVGGLFAKFRYRCPDDFYFFREKCMPVSHMASLGITCPYQVGPQHDDKHYLPQQAGNKTDYPLKKPEYEVEIIDMERQDFDNYDLIFAPKPN</sequence>
<evidence type="ECO:0000313" key="3">
    <source>
        <dbReference type="Proteomes" id="UP000094527"/>
    </source>
</evidence>
<feature type="region of interest" description="Disordered" evidence="1">
    <location>
        <begin position="20"/>
        <end position="50"/>
    </location>
</feature>